<evidence type="ECO:0000313" key="10">
    <source>
        <dbReference type="Proteomes" id="UP001595805"/>
    </source>
</evidence>
<dbReference type="SUPFAM" id="SSF56752">
    <property type="entry name" value="D-aminoacid aminotransferase-like PLP-dependent enzymes"/>
    <property type="match status" value="1"/>
</dbReference>
<keyword evidence="9" id="KW-0032">Aminotransferase</keyword>
<dbReference type="Gene3D" id="3.30.470.10">
    <property type="match status" value="1"/>
</dbReference>
<dbReference type="InterPro" id="IPR043132">
    <property type="entry name" value="BCAT-like_C"/>
</dbReference>
<dbReference type="InterPro" id="IPR001544">
    <property type="entry name" value="Aminotrans_IV"/>
</dbReference>
<evidence type="ECO:0000256" key="8">
    <source>
        <dbReference type="ARBA" id="ARBA00049229"/>
    </source>
</evidence>
<dbReference type="PANTHER" id="PTHR42743">
    <property type="entry name" value="AMINO-ACID AMINOTRANSFERASE"/>
    <property type="match status" value="1"/>
</dbReference>
<proteinExistence type="inferred from homology"/>
<evidence type="ECO:0000256" key="1">
    <source>
        <dbReference type="ARBA" id="ARBA00004824"/>
    </source>
</evidence>
<name>A0ABV8AKN5_9BACT</name>
<evidence type="ECO:0000256" key="6">
    <source>
        <dbReference type="ARBA" id="ARBA00048212"/>
    </source>
</evidence>
<comment type="catalytic activity">
    <reaction evidence="6">
        <text>L-valine + 2-oxoglutarate = 3-methyl-2-oxobutanoate + L-glutamate</text>
        <dbReference type="Rhea" id="RHEA:24813"/>
        <dbReference type="ChEBI" id="CHEBI:11851"/>
        <dbReference type="ChEBI" id="CHEBI:16810"/>
        <dbReference type="ChEBI" id="CHEBI:29985"/>
        <dbReference type="ChEBI" id="CHEBI:57762"/>
        <dbReference type="EC" id="2.6.1.42"/>
    </reaction>
</comment>
<dbReference type="Pfam" id="PF01063">
    <property type="entry name" value="Aminotran_4"/>
    <property type="match status" value="1"/>
</dbReference>
<comment type="pathway">
    <text evidence="1">Amino-acid biosynthesis; L-isoleucine biosynthesis; L-isoleucine from 2-oxobutanoate: step 4/4.</text>
</comment>
<comment type="pathway">
    <text evidence="2">Amino-acid biosynthesis; L-valine biosynthesis; L-valine from pyruvate: step 4/4.</text>
</comment>
<dbReference type="PANTHER" id="PTHR42743:SF11">
    <property type="entry name" value="AMINODEOXYCHORISMATE LYASE"/>
    <property type="match status" value="1"/>
</dbReference>
<sequence length="273" mass="31221">MMPFCYANGTIMPWEKAQIHPMDLAFIRGYGIFDFFRVAGSKPVFLEHYLDRFINSARETHLTFELSKKELESIIYDLIEQNKMETGGFRMLLSGGISPNHFSPARSSFFIFAEELAFPAAEKYEQGVKLLALEHVRPVAKIKTTNYAYPVWHSATWKEKGAEDVLYHRDGFVSESSRSNFFIVKDSTLITPDSDVLEGITRRHVLDIANKVEVRKVTLSEVFEADEAFITSTTKVLLPVVQIDDHVIGSGKPGPYTKNILEKFRELEERMLK</sequence>
<dbReference type="GO" id="GO:0008483">
    <property type="term" value="F:transaminase activity"/>
    <property type="evidence" value="ECO:0007669"/>
    <property type="project" value="UniProtKB-KW"/>
</dbReference>
<comment type="catalytic activity">
    <reaction evidence="8">
        <text>L-leucine + 2-oxoglutarate = 4-methyl-2-oxopentanoate + L-glutamate</text>
        <dbReference type="Rhea" id="RHEA:18321"/>
        <dbReference type="ChEBI" id="CHEBI:16810"/>
        <dbReference type="ChEBI" id="CHEBI:17865"/>
        <dbReference type="ChEBI" id="CHEBI:29985"/>
        <dbReference type="ChEBI" id="CHEBI:57427"/>
        <dbReference type="EC" id="2.6.1.42"/>
    </reaction>
</comment>
<accession>A0ABV8AKN5</accession>
<comment type="pathway">
    <text evidence="3">Amino-acid biosynthesis; L-leucine biosynthesis; L-leucine from 3-methyl-2-oxobutanoate: step 4/4.</text>
</comment>
<dbReference type="RefSeq" id="WP_377902199.1">
    <property type="nucleotide sequence ID" value="NZ_JBHRZS010000002.1"/>
</dbReference>
<evidence type="ECO:0000256" key="4">
    <source>
        <dbReference type="ARBA" id="ARBA00009320"/>
    </source>
</evidence>
<comment type="catalytic activity">
    <reaction evidence="7">
        <text>L-isoleucine + 2-oxoglutarate = (S)-3-methyl-2-oxopentanoate + L-glutamate</text>
        <dbReference type="Rhea" id="RHEA:24801"/>
        <dbReference type="ChEBI" id="CHEBI:16810"/>
        <dbReference type="ChEBI" id="CHEBI:29985"/>
        <dbReference type="ChEBI" id="CHEBI:35146"/>
        <dbReference type="ChEBI" id="CHEBI:58045"/>
        <dbReference type="EC" id="2.6.1.42"/>
    </reaction>
</comment>
<reference evidence="10" key="1">
    <citation type="journal article" date="2019" name="Int. J. Syst. Evol. Microbiol.">
        <title>The Global Catalogue of Microorganisms (GCM) 10K type strain sequencing project: providing services to taxonomists for standard genome sequencing and annotation.</title>
        <authorList>
            <consortium name="The Broad Institute Genomics Platform"/>
            <consortium name="The Broad Institute Genome Sequencing Center for Infectious Disease"/>
            <person name="Wu L."/>
            <person name="Ma J."/>
        </authorList>
    </citation>
    <scope>NUCLEOTIDE SEQUENCE [LARGE SCALE GENOMIC DNA]</scope>
    <source>
        <strain evidence="10">CCUG 60523</strain>
    </source>
</reference>
<comment type="caution">
    <text evidence="9">The sequence shown here is derived from an EMBL/GenBank/DDBJ whole genome shotgun (WGS) entry which is preliminary data.</text>
</comment>
<dbReference type="Gene3D" id="3.20.10.10">
    <property type="entry name" value="D-amino Acid Aminotransferase, subunit A, domain 2"/>
    <property type="match status" value="1"/>
</dbReference>
<evidence type="ECO:0000313" key="9">
    <source>
        <dbReference type="EMBL" id="MFC3878593.1"/>
    </source>
</evidence>
<keyword evidence="10" id="KW-1185">Reference proteome</keyword>
<evidence type="ECO:0000256" key="3">
    <source>
        <dbReference type="ARBA" id="ARBA00005072"/>
    </source>
</evidence>
<evidence type="ECO:0000256" key="2">
    <source>
        <dbReference type="ARBA" id="ARBA00004931"/>
    </source>
</evidence>
<evidence type="ECO:0000256" key="7">
    <source>
        <dbReference type="ARBA" id="ARBA00048798"/>
    </source>
</evidence>
<dbReference type="InterPro" id="IPR043131">
    <property type="entry name" value="BCAT-like_N"/>
</dbReference>
<keyword evidence="9" id="KW-0808">Transferase</keyword>
<dbReference type="EC" id="2.6.1.42" evidence="5"/>
<dbReference type="EMBL" id="JBHRZS010000002">
    <property type="protein sequence ID" value="MFC3878593.1"/>
    <property type="molecule type" value="Genomic_DNA"/>
</dbReference>
<comment type="similarity">
    <text evidence="4">Belongs to the class-IV pyridoxal-phosphate-dependent aminotransferase family.</text>
</comment>
<dbReference type="InterPro" id="IPR036038">
    <property type="entry name" value="Aminotransferase-like"/>
</dbReference>
<organism evidence="9 10">
    <name type="scientific">Algoriphagus namhaensis</name>
    <dbReference type="NCBI Taxonomy" id="915353"/>
    <lineage>
        <taxon>Bacteria</taxon>
        <taxon>Pseudomonadati</taxon>
        <taxon>Bacteroidota</taxon>
        <taxon>Cytophagia</taxon>
        <taxon>Cytophagales</taxon>
        <taxon>Cyclobacteriaceae</taxon>
        <taxon>Algoriphagus</taxon>
    </lineage>
</organism>
<dbReference type="InterPro" id="IPR050571">
    <property type="entry name" value="Class-IV_PLP-Dep_Aminotrnsfr"/>
</dbReference>
<dbReference type="Proteomes" id="UP001595805">
    <property type="component" value="Unassembled WGS sequence"/>
</dbReference>
<protein>
    <recommendedName>
        <fullName evidence="5">branched-chain-amino-acid transaminase</fullName>
        <ecNumber evidence="5">2.6.1.42</ecNumber>
    </recommendedName>
</protein>
<gene>
    <name evidence="9" type="ORF">ACFOSV_00305</name>
</gene>
<evidence type="ECO:0000256" key="5">
    <source>
        <dbReference type="ARBA" id="ARBA00013053"/>
    </source>
</evidence>